<keyword evidence="3" id="KW-1185">Reference proteome</keyword>
<protein>
    <submittedName>
        <fullName evidence="2">Uncharacterized protein</fullName>
    </submittedName>
</protein>
<name>A0A182SG61_9DIPT</name>
<evidence type="ECO:0000313" key="3">
    <source>
        <dbReference type="Proteomes" id="UP000075901"/>
    </source>
</evidence>
<feature type="region of interest" description="Disordered" evidence="1">
    <location>
        <begin position="161"/>
        <end position="191"/>
    </location>
</feature>
<feature type="region of interest" description="Disordered" evidence="1">
    <location>
        <begin position="17"/>
        <end position="40"/>
    </location>
</feature>
<evidence type="ECO:0000313" key="2">
    <source>
        <dbReference type="EnsemblMetazoa" id="AMAM006132-PA"/>
    </source>
</evidence>
<reference evidence="3" key="1">
    <citation type="submission" date="2013-09" db="EMBL/GenBank/DDBJ databases">
        <title>The Genome Sequence of Anopheles maculatus species B.</title>
        <authorList>
            <consortium name="The Broad Institute Genomics Platform"/>
            <person name="Neafsey D.E."/>
            <person name="Besansky N."/>
            <person name="Howell P."/>
            <person name="Walton C."/>
            <person name="Young S.K."/>
            <person name="Zeng Q."/>
            <person name="Gargeya S."/>
            <person name="Fitzgerald M."/>
            <person name="Haas B."/>
            <person name="Abouelleil A."/>
            <person name="Allen A.W."/>
            <person name="Alvarado L."/>
            <person name="Arachchi H.M."/>
            <person name="Berlin A.M."/>
            <person name="Chapman S.B."/>
            <person name="Gainer-Dewar J."/>
            <person name="Goldberg J."/>
            <person name="Griggs A."/>
            <person name="Gujja S."/>
            <person name="Hansen M."/>
            <person name="Howarth C."/>
            <person name="Imamovic A."/>
            <person name="Ireland A."/>
            <person name="Larimer J."/>
            <person name="McCowan C."/>
            <person name="Murphy C."/>
            <person name="Pearson M."/>
            <person name="Poon T.W."/>
            <person name="Priest M."/>
            <person name="Roberts A."/>
            <person name="Saif S."/>
            <person name="Shea T."/>
            <person name="Sisk P."/>
            <person name="Sykes S."/>
            <person name="Wortman J."/>
            <person name="Nusbaum C."/>
            <person name="Birren B."/>
        </authorList>
    </citation>
    <scope>NUCLEOTIDE SEQUENCE [LARGE SCALE GENOMIC DNA]</scope>
    <source>
        <strain evidence="3">maculatus3</strain>
    </source>
</reference>
<sequence length="330" mass="36826">MDNIFHQTDETFYETQYSRGFPNHPSGAGSNTTRPASANDGGLQMKRLLENERTKPKEQQYRERWHQMHRSQNEPIGGQKFLHTVDSMNSIKDRTHGAKSKVESNFSNILFPGYDANRDKMCSGSDDGGDAARSMMMTHGKRTNSDRNGGCLWKIFNHEASSSSLAPPPPPSSARKDAANLPPAGKRLERCPSAPCRRYDMITQEAEHQDAPAINKALQYLHKLRSLLSRSGAVQCTRKELEQAVLLDDGTEKNSCDWNGVLLKYIGAVGALDYGVLKPLLSKLTIDTGSYGGFVRFLDLLDSEVSLAQFELGKHMQQESLFDEKEGKEE</sequence>
<reference evidence="2" key="2">
    <citation type="submission" date="2020-05" db="UniProtKB">
        <authorList>
            <consortium name="EnsemblMetazoa"/>
        </authorList>
    </citation>
    <scope>IDENTIFICATION</scope>
    <source>
        <strain evidence="2">maculatus3</strain>
    </source>
</reference>
<accession>A0A182SG61</accession>
<dbReference type="VEuPathDB" id="VectorBase:AMAM006132"/>
<organism evidence="2 3">
    <name type="scientific">Anopheles maculatus</name>
    <dbReference type="NCBI Taxonomy" id="74869"/>
    <lineage>
        <taxon>Eukaryota</taxon>
        <taxon>Metazoa</taxon>
        <taxon>Ecdysozoa</taxon>
        <taxon>Arthropoda</taxon>
        <taxon>Hexapoda</taxon>
        <taxon>Insecta</taxon>
        <taxon>Pterygota</taxon>
        <taxon>Neoptera</taxon>
        <taxon>Endopterygota</taxon>
        <taxon>Diptera</taxon>
        <taxon>Nematocera</taxon>
        <taxon>Culicoidea</taxon>
        <taxon>Culicidae</taxon>
        <taxon>Anophelinae</taxon>
        <taxon>Anopheles</taxon>
        <taxon>Anopheles maculatus group</taxon>
    </lineage>
</organism>
<proteinExistence type="predicted"/>
<evidence type="ECO:0000256" key="1">
    <source>
        <dbReference type="SAM" id="MobiDB-lite"/>
    </source>
</evidence>
<dbReference type="Proteomes" id="UP000075901">
    <property type="component" value="Unassembled WGS sequence"/>
</dbReference>
<dbReference type="AlphaFoldDB" id="A0A182SG61"/>
<dbReference type="EnsemblMetazoa" id="AMAM006132-RA">
    <property type="protein sequence ID" value="AMAM006132-PA"/>
    <property type="gene ID" value="AMAM006132"/>
</dbReference>